<reference evidence="20" key="1">
    <citation type="submission" date="2020-04" db="EMBL/GenBank/DDBJ databases">
        <authorList>
            <person name="Neveu A P."/>
        </authorList>
    </citation>
    <scope>NUCLEOTIDE SEQUENCE</scope>
    <source>
        <tissue evidence="20">Whole embryo</tissue>
    </source>
</reference>
<evidence type="ECO:0000313" key="20">
    <source>
        <dbReference type="EMBL" id="CAB3233441.1"/>
    </source>
</evidence>
<dbReference type="InterPro" id="IPR035892">
    <property type="entry name" value="C2_domain_sf"/>
</dbReference>
<feature type="domain" description="C2" evidence="19">
    <location>
        <begin position="127"/>
        <end position="250"/>
    </location>
</feature>
<keyword evidence="10" id="KW-0677">Repeat</keyword>
<dbReference type="AlphaFoldDB" id="A0A6F9D9C9"/>
<dbReference type="CDD" id="cd04048">
    <property type="entry name" value="C2A_Copine"/>
    <property type="match status" value="1"/>
</dbReference>
<dbReference type="InterPro" id="IPR045052">
    <property type="entry name" value="Copine"/>
</dbReference>
<dbReference type="Pfam" id="PF07002">
    <property type="entry name" value="Copine"/>
    <property type="match status" value="1"/>
</dbReference>
<dbReference type="SMART" id="SM00239">
    <property type="entry name" value="C2"/>
    <property type="match status" value="2"/>
</dbReference>
<dbReference type="InterPro" id="IPR037768">
    <property type="entry name" value="C2B_Copine"/>
</dbReference>
<evidence type="ECO:0000256" key="5">
    <source>
        <dbReference type="ARBA" id="ARBA00009048"/>
    </source>
</evidence>
<dbReference type="GO" id="GO:0071277">
    <property type="term" value="P:cellular response to calcium ion"/>
    <property type="evidence" value="ECO:0007669"/>
    <property type="project" value="TreeGrafter"/>
</dbReference>
<evidence type="ECO:0000256" key="8">
    <source>
        <dbReference type="ARBA" id="ARBA00022553"/>
    </source>
</evidence>
<evidence type="ECO:0000256" key="7">
    <source>
        <dbReference type="ARBA" id="ARBA00022490"/>
    </source>
</evidence>
<dbReference type="InterPro" id="IPR010734">
    <property type="entry name" value="Copine_C"/>
</dbReference>
<proteinExistence type="evidence at transcript level"/>
<keyword evidence="9" id="KW-0479">Metal-binding</keyword>
<evidence type="ECO:0000259" key="19">
    <source>
        <dbReference type="PROSITE" id="PS50004"/>
    </source>
</evidence>
<keyword evidence="6" id="KW-1003">Cell membrane</keyword>
<accession>A0A6F9D9C9</accession>
<evidence type="ECO:0000256" key="16">
    <source>
        <dbReference type="ARBA" id="ARBA00065466"/>
    </source>
</evidence>
<dbReference type="SUPFAM" id="SSF53300">
    <property type="entry name" value="vWA-like"/>
    <property type="match status" value="1"/>
</dbReference>
<comment type="subunit">
    <text evidence="16">Monomer. Interacts with ERBB2 (preferentially with the tyrosine phosphorylated form); this interaction occurs at the cell membrane and is increased in a growth factor heregulin-dependent manner. Interacts with SHC1; this interaction may mediate the binding of CPNE3 with ERBB2. Interacts with RACK1.</text>
</comment>
<evidence type="ECO:0000256" key="2">
    <source>
        <dbReference type="ARBA" id="ARBA00004236"/>
    </source>
</evidence>
<dbReference type="EMBL" id="LR784150">
    <property type="protein sequence ID" value="CAB3233441.1"/>
    <property type="molecule type" value="mRNA"/>
</dbReference>
<feature type="domain" description="C2" evidence="19">
    <location>
        <begin position="1"/>
        <end position="121"/>
    </location>
</feature>
<dbReference type="GO" id="GO:0005925">
    <property type="term" value="C:focal adhesion"/>
    <property type="evidence" value="ECO:0007669"/>
    <property type="project" value="UniProtKB-SubCell"/>
</dbReference>
<comment type="function">
    <text evidence="15">Calcium-dependent phospholipid-binding protein that plays a role in ERBB2-mediated tumor cell migration in response to growth factor heregulin stimulation.</text>
</comment>
<protein>
    <recommendedName>
        <fullName evidence="17">Copine-3</fullName>
    </recommendedName>
    <alternativeName>
        <fullName evidence="18">Copine III</fullName>
    </alternativeName>
</protein>
<keyword evidence="14" id="KW-0539">Nucleus</keyword>
<dbReference type="PROSITE" id="PS50004">
    <property type="entry name" value="C2"/>
    <property type="match status" value="2"/>
</dbReference>
<dbReference type="GO" id="GO:0005544">
    <property type="term" value="F:calcium-dependent phospholipid binding"/>
    <property type="evidence" value="ECO:0007669"/>
    <property type="project" value="InterPro"/>
</dbReference>
<dbReference type="InterPro" id="IPR002035">
    <property type="entry name" value="VWF_A"/>
</dbReference>
<evidence type="ECO:0000256" key="6">
    <source>
        <dbReference type="ARBA" id="ARBA00022475"/>
    </source>
</evidence>
<evidence type="ECO:0000256" key="18">
    <source>
        <dbReference type="ARBA" id="ARBA00076171"/>
    </source>
</evidence>
<keyword evidence="12" id="KW-0965">Cell junction</keyword>
<evidence type="ECO:0000256" key="11">
    <source>
        <dbReference type="ARBA" id="ARBA00022837"/>
    </source>
</evidence>
<evidence type="ECO:0000256" key="3">
    <source>
        <dbReference type="ARBA" id="ARBA00004246"/>
    </source>
</evidence>
<organism evidence="20">
    <name type="scientific">Phallusia mammillata</name>
    <dbReference type="NCBI Taxonomy" id="59560"/>
    <lineage>
        <taxon>Eukaryota</taxon>
        <taxon>Metazoa</taxon>
        <taxon>Chordata</taxon>
        <taxon>Tunicata</taxon>
        <taxon>Ascidiacea</taxon>
        <taxon>Phlebobranchia</taxon>
        <taxon>Ascidiidae</taxon>
        <taxon>Phallusia</taxon>
    </lineage>
</organism>
<evidence type="ECO:0000256" key="1">
    <source>
        <dbReference type="ARBA" id="ARBA00004123"/>
    </source>
</evidence>
<keyword evidence="13" id="KW-0472">Membrane</keyword>
<dbReference type="InterPro" id="IPR036465">
    <property type="entry name" value="vWFA_dom_sf"/>
</dbReference>
<dbReference type="PANTHER" id="PTHR10857">
    <property type="entry name" value="COPINE"/>
    <property type="match status" value="1"/>
</dbReference>
<keyword evidence="11" id="KW-0106">Calcium</keyword>
<dbReference type="FunFam" id="2.60.40.150:FF:000099">
    <property type="entry name" value="Copine 3"/>
    <property type="match status" value="1"/>
</dbReference>
<evidence type="ECO:0000256" key="14">
    <source>
        <dbReference type="ARBA" id="ARBA00023242"/>
    </source>
</evidence>
<dbReference type="GO" id="GO:0005634">
    <property type="term" value="C:nucleus"/>
    <property type="evidence" value="ECO:0007669"/>
    <property type="project" value="UniProtKB-SubCell"/>
</dbReference>
<dbReference type="GO" id="GO:0046872">
    <property type="term" value="F:metal ion binding"/>
    <property type="evidence" value="ECO:0007669"/>
    <property type="project" value="UniProtKB-KW"/>
</dbReference>
<sequence length="534" mass="59619">MAAPNQFPGGNTLPVTKVELAISCKGLVNKDSFSKSDPMCYLYQQNTKSKQWIEVAHTETINNCLDPVFTTKIEIDYLFDEVQNLKFVVSDYDDHTSDDFLGCLECTLGQIVASKKYTNKLKGSKKDCGSITIVADEIKDIRVAIFAMKARNLDKKDFMGKSDPFLELWKKNTDGSWSLAHRTEVIKKNLNPVWKPFTIPLRTVCDSDMDREMKFVCHDWDSDGSHDLIGEFFTKMSEIKNSQKEFPCINPKKKSKKNYQNSGIISFMSCKIEKRFSFLDYIFGGLQLNFTVGIDFTGSNGDPRKPDSLHFMNPNSPNEYQQALLAVGAVVQDYDSDKLFPAFGFGAKLPSQEISHEFALNFNPQNPYCAGIYGIEEAYKRALPQVLLWGPTNISPIINHVARFAAQAQTNEATPKSYFILLILTDGVITDMDQTRAAIVAASHLPMSIIIVGVGEADFGAMEILDGDDGVLRSPTGQPVARDIVQFVPFRKFKKVGHEASGYALAKAVLAEVPTQVTGYYRSRNMLPGNFAPE</sequence>
<dbReference type="SUPFAM" id="SSF49562">
    <property type="entry name" value="C2 domain (Calcium/lipid-binding domain, CaLB)"/>
    <property type="match status" value="2"/>
</dbReference>
<dbReference type="GO" id="GO:0005737">
    <property type="term" value="C:cytoplasm"/>
    <property type="evidence" value="ECO:0007669"/>
    <property type="project" value="UniProtKB-SubCell"/>
</dbReference>
<keyword evidence="8" id="KW-0597">Phosphoprotein</keyword>
<keyword evidence="7" id="KW-0963">Cytoplasm</keyword>
<dbReference type="SMART" id="SM00327">
    <property type="entry name" value="VWA"/>
    <property type="match status" value="1"/>
</dbReference>
<evidence type="ECO:0000256" key="13">
    <source>
        <dbReference type="ARBA" id="ARBA00023136"/>
    </source>
</evidence>
<dbReference type="FunFam" id="2.60.40.150:FF:000042">
    <property type="entry name" value="Copine 3"/>
    <property type="match status" value="1"/>
</dbReference>
<evidence type="ECO:0000256" key="4">
    <source>
        <dbReference type="ARBA" id="ARBA00004496"/>
    </source>
</evidence>
<evidence type="ECO:0000256" key="9">
    <source>
        <dbReference type="ARBA" id="ARBA00022723"/>
    </source>
</evidence>
<evidence type="ECO:0000256" key="12">
    <source>
        <dbReference type="ARBA" id="ARBA00022949"/>
    </source>
</evidence>
<evidence type="ECO:0000256" key="10">
    <source>
        <dbReference type="ARBA" id="ARBA00022737"/>
    </source>
</evidence>
<name>A0A6F9D9C9_9ASCI</name>
<gene>
    <name evidence="20" type="primary">Cpne3-003</name>
</gene>
<evidence type="ECO:0000256" key="17">
    <source>
        <dbReference type="ARBA" id="ARBA00074834"/>
    </source>
</evidence>
<comment type="subcellular location">
    <subcellularLocation>
        <location evidence="3">Cell junction</location>
        <location evidence="3">Focal adhesion</location>
    </subcellularLocation>
    <subcellularLocation>
        <location evidence="2">Cell membrane</location>
    </subcellularLocation>
    <subcellularLocation>
        <location evidence="4">Cytoplasm</location>
    </subcellularLocation>
    <subcellularLocation>
        <location evidence="1">Nucleus</location>
    </subcellularLocation>
</comment>
<comment type="similarity">
    <text evidence="5">Belongs to the copine family.</text>
</comment>
<dbReference type="CDD" id="cd04047">
    <property type="entry name" value="C2B_Copine"/>
    <property type="match status" value="1"/>
</dbReference>
<evidence type="ECO:0000256" key="15">
    <source>
        <dbReference type="ARBA" id="ARBA00058857"/>
    </source>
</evidence>
<dbReference type="GO" id="GO:0005886">
    <property type="term" value="C:plasma membrane"/>
    <property type="evidence" value="ECO:0007669"/>
    <property type="project" value="UniProtKB-SubCell"/>
</dbReference>
<dbReference type="CDD" id="cd01459">
    <property type="entry name" value="vWA_copine_like"/>
    <property type="match status" value="1"/>
</dbReference>
<dbReference type="Gene3D" id="2.60.40.150">
    <property type="entry name" value="C2 domain"/>
    <property type="match status" value="2"/>
</dbReference>
<dbReference type="InterPro" id="IPR000008">
    <property type="entry name" value="C2_dom"/>
</dbReference>
<dbReference type="Pfam" id="PF00168">
    <property type="entry name" value="C2"/>
    <property type="match status" value="2"/>
</dbReference>
<dbReference type="PANTHER" id="PTHR10857:SF102">
    <property type="entry name" value="C2 DOMAIN-CONTAINING PROTEIN"/>
    <property type="match status" value="1"/>
</dbReference>